<feature type="transmembrane region" description="Helical" evidence="1">
    <location>
        <begin position="12"/>
        <end position="31"/>
    </location>
</feature>
<keyword evidence="3" id="KW-1185">Reference proteome</keyword>
<dbReference type="EMBL" id="JAYMYS010000007">
    <property type="protein sequence ID" value="KAK7387165.1"/>
    <property type="molecule type" value="Genomic_DNA"/>
</dbReference>
<keyword evidence="1" id="KW-0812">Transmembrane</keyword>
<dbReference type="AlphaFoldDB" id="A0AAN9XAW5"/>
<evidence type="ECO:0000256" key="1">
    <source>
        <dbReference type="SAM" id="Phobius"/>
    </source>
</evidence>
<keyword evidence="1" id="KW-1133">Transmembrane helix</keyword>
<reference evidence="2 3" key="1">
    <citation type="submission" date="2024-01" db="EMBL/GenBank/DDBJ databases">
        <title>The genomes of 5 underutilized Papilionoideae crops provide insights into root nodulation and disease resistanc.</title>
        <authorList>
            <person name="Jiang F."/>
        </authorList>
    </citation>
    <scope>NUCLEOTIDE SEQUENCE [LARGE SCALE GENOMIC DNA]</scope>
    <source>
        <strain evidence="2">DUOXIRENSHENG_FW03</strain>
        <tissue evidence="2">Leaves</tissue>
    </source>
</reference>
<sequence>MEIQQQVLKFRYHIGVALLVLGAIFAALQLAPRFLNVLAYFWPLFLSTALFLALVLFFAKTQTFSHSDDSSLPKPAEELLDFVAGHHHDPPLDARHKSD</sequence>
<organism evidence="2 3">
    <name type="scientific">Psophocarpus tetragonolobus</name>
    <name type="common">Winged bean</name>
    <name type="synonym">Dolichos tetragonolobus</name>
    <dbReference type="NCBI Taxonomy" id="3891"/>
    <lineage>
        <taxon>Eukaryota</taxon>
        <taxon>Viridiplantae</taxon>
        <taxon>Streptophyta</taxon>
        <taxon>Embryophyta</taxon>
        <taxon>Tracheophyta</taxon>
        <taxon>Spermatophyta</taxon>
        <taxon>Magnoliopsida</taxon>
        <taxon>eudicotyledons</taxon>
        <taxon>Gunneridae</taxon>
        <taxon>Pentapetalae</taxon>
        <taxon>rosids</taxon>
        <taxon>fabids</taxon>
        <taxon>Fabales</taxon>
        <taxon>Fabaceae</taxon>
        <taxon>Papilionoideae</taxon>
        <taxon>50 kb inversion clade</taxon>
        <taxon>NPAAA clade</taxon>
        <taxon>indigoferoid/millettioid clade</taxon>
        <taxon>Phaseoleae</taxon>
        <taxon>Psophocarpus</taxon>
    </lineage>
</organism>
<dbReference type="PANTHER" id="PTHR34125">
    <property type="entry name" value="OS01G0762900 PROTEIN"/>
    <property type="match status" value="1"/>
</dbReference>
<dbReference type="PANTHER" id="PTHR34125:SF9">
    <property type="entry name" value="PROTEIN, PUTATIVE-RELATED"/>
    <property type="match status" value="1"/>
</dbReference>
<proteinExistence type="predicted"/>
<keyword evidence="1" id="KW-0472">Membrane</keyword>
<name>A0AAN9XAW5_PSOTE</name>
<evidence type="ECO:0000313" key="3">
    <source>
        <dbReference type="Proteomes" id="UP001386955"/>
    </source>
</evidence>
<evidence type="ECO:0000313" key="2">
    <source>
        <dbReference type="EMBL" id="KAK7387165.1"/>
    </source>
</evidence>
<dbReference type="Proteomes" id="UP001386955">
    <property type="component" value="Unassembled WGS sequence"/>
</dbReference>
<gene>
    <name evidence="2" type="ORF">VNO78_27722</name>
</gene>
<feature type="transmembrane region" description="Helical" evidence="1">
    <location>
        <begin position="37"/>
        <end position="59"/>
    </location>
</feature>
<protein>
    <recommendedName>
        <fullName evidence="4">Transmembrane protein</fullName>
    </recommendedName>
</protein>
<comment type="caution">
    <text evidence="2">The sequence shown here is derived from an EMBL/GenBank/DDBJ whole genome shotgun (WGS) entry which is preliminary data.</text>
</comment>
<accession>A0AAN9XAW5</accession>
<evidence type="ECO:0008006" key="4">
    <source>
        <dbReference type="Google" id="ProtNLM"/>
    </source>
</evidence>